<gene>
    <name evidence="1" type="ORF">S01H1_52320</name>
</gene>
<reference evidence="1" key="1">
    <citation type="journal article" date="2014" name="Front. Microbiol.">
        <title>High frequency of phylogenetically diverse reductive dehalogenase-homologous genes in deep subseafloor sedimentary metagenomes.</title>
        <authorList>
            <person name="Kawai M."/>
            <person name="Futagami T."/>
            <person name="Toyoda A."/>
            <person name="Takaki Y."/>
            <person name="Nishi S."/>
            <person name="Hori S."/>
            <person name="Arai W."/>
            <person name="Tsubouchi T."/>
            <person name="Morono Y."/>
            <person name="Uchiyama I."/>
            <person name="Ito T."/>
            <person name="Fujiyama A."/>
            <person name="Inagaki F."/>
            <person name="Takami H."/>
        </authorList>
    </citation>
    <scope>NUCLEOTIDE SEQUENCE</scope>
    <source>
        <strain evidence="1">Expedition CK06-06</strain>
    </source>
</reference>
<organism evidence="1">
    <name type="scientific">marine sediment metagenome</name>
    <dbReference type="NCBI Taxonomy" id="412755"/>
    <lineage>
        <taxon>unclassified sequences</taxon>
        <taxon>metagenomes</taxon>
        <taxon>ecological metagenomes</taxon>
    </lineage>
</organism>
<proteinExistence type="predicted"/>
<evidence type="ECO:0000313" key="1">
    <source>
        <dbReference type="EMBL" id="GAG15477.1"/>
    </source>
</evidence>
<accession>X0VWK9</accession>
<name>X0VWK9_9ZZZZ</name>
<dbReference type="AlphaFoldDB" id="X0VWK9"/>
<sequence length="41" mass="4595">MHEVAATSEAAYENDVTYVVTIILLRGVSVKEAEEWARVFP</sequence>
<protein>
    <submittedName>
        <fullName evidence="1">Uncharacterized protein</fullName>
    </submittedName>
</protein>
<dbReference type="EMBL" id="BARS01033813">
    <property type="protein sequence ID" value="GAG15477.1"/>
    <property type="molecule type" value="Genomic_DNA"/>
</dbReference>
<comment type="caution">
    <text evidence="1">The sequence shown here is derived from an EMBL/GenBank/DDBJ whole genome shotgun (WGS) entry which is preliminary data.</text>
</comment>